<dbReference type="EMBL" id="JAVAJI010000028">
    <property type="protein sequence ID" value="MDP4545893.1"/>
    <property type="molecule type" value="Genomic_DNA"/>
</dbReference>
<evidence type="ECO:0000313" key="2">
    <source>
        <dbReference type="Proteomes" id="UP001228171"/>
    </source>
</evidence>
<gene>
    <name evidence="1" type="ORF">Q8P09_12485</name>
</gene>
<dbReference type="RefSeq" id="WP_305936089.1">
    <property type="nucleotide sequence ID" value="NZ_JAVAJI010000028.1"/>
</dbReference>
<sequence>MANIDNAHVKNATVGATRRVCGLAWVSGLSIGYPFAEFARTDGAQYSVDRNDESDDWVAIVLDKNYDNHRRQYFESKNAAKAYCEQVKIERGE</sequence>
<reference evidence="1 2" key="1">
    <citation type="submission" date="2023-08" db="EMBL/GenBank/DDBJ databases">
        <authorList>
            <person name="Kumar R."/>
        </authorList>
    </citation>
    <scope>NUCLEOTIDE SEQUENCE [LARGE SCALE GENOMIC DNA]</scope>
    <source>
        <strain evidence="1 2">LUR13</strain>
    </source>
</reference>
<name>A0ABT9HJI9_9GAMM</name>
<comment type="caution">
    <text evidence="1">The sequence shown here is derived from an EMBL/GenBank/DDBJ whole genome shotgun (WGS) entry which is preliminary data.</text>
</comment>
<dbReference type="Proteomes" id="UP001228171">
    <property type="component" value="Unassembled WGS sequence"/>
</dbReference>
<keyword evidence="2" id="KW-1185">Reference proteome</keyword>
<accession>A0ABT9HJI9</accession>
<evidence type="ECO:0000313" key="1">
    <source>
        <dbReference type="EMBL" id="MDP4545893.1"/>
    </source>
</evidence>
<proteinExistence type="predicted"/>
<protein>
    <submittedName>
        <fullName evidence="1">Uncharacterized protein</fullName>
    </submittedName>
</protein>
<organism evidence="1 2">
    <name type="scientific">Psychrobacter faecalis</name>
    <dbReference type="NCBI Taxonomy" id="180588"/>
    <lineage>
        <taxon>Bacteria</taxon>
        <taxon>Pseudomonadati</taxon>
        <taxon>Pseudomonadota</taxon>
        <taxon>Gammaproteobacteria</taxon>
        <taxon>Moraxellales</taxon>
        <taxon>Moraxellaceae</taxon>
        <taxon>Psychrobacter</taxon>
    </lineage>
</organism>